<accession>A0A6A4VYN4</accession>
<dbReference type="EMBL" id="VIIS01001378">
    <property type="protein sequence ID" value="KAF0299285.1"/>
    <property type="molecule type" value="Genomic_DNA"/>
</dbReference>
<dbReference type="PROSITE" id="PS50940">
    <property type="entry name" value="CHIT_BIND_II"/>
    <property type="match status" value="1"/>
</dbReference>
<dbReference type="InterPro" id="IPR036508">
    <property type="entry name" value="Chitin-bd_dom_sf"/>
</dbReference>
<dbReference type="GO" id="GO:0005576">
    <property type="term" value="C:extracellular region"/>
    <property type="evidence" value="ECO:0007669"/>
    <property type="project" value="InterPro"/>
</dbReference>
<feature type="domain" description="Chitin-binding type-2" evidence="2">
    <location>
        <begin position="56"/>
        <end position="113"/>
    </location>
</feature>
<evidence type="ECO:0000259" key="2">
    <source>
        <dbReference type="PROSITE" id="PS50940"/>
    </source>
</evidence>
<evidence type="ECO:0000313" key="4">
    <source>
        <dbReference type="Proteomes" id="UP000440578"/>
    </source>
</evidence>
<evidence type="ECO:0000256" key="1">
    <source>
        <dbReference type="SAM" id="MobiDB-lite"/>
    </source>
</evidence>
<protein>
    <recommendedName>
        <fullName evidence="2">Chitin-binding type-2 domain-containing protein</fullName>
    </recommendedName>
</protein>
<dbReference type="InterPro" id="IPR052976">
    <property type="entry name" value="Scoloptoxin-like"/>
</dbReference>
<feature type="region of interest" description="Disordered" evidence="1">
    <location>
        <begin position="1"/>
        <end position="52"/>
    </location>
</feature>
<dbReference type="PANTHER" id="PTHR22933">
    <property type="entry name" value="FI18007P1-RELATED"/>
    <property type="match status" value="1"/>
</dbReference>
<dbReference type="Gene3D" id="2.170.140.10">
    <property type="entry name" value="Chitin binding domain"/>
    <property type="match status" value="1"/>
</dbReference>
<dbReference type="OrthoDB" id="10059269at2759"/>
<dbReference type="PANTHER" id="PTHR22933:SF43">
    <property type="entry name" value="LP10131P"/>
    <property type="match status" value="1"/>
</dbReference>
<dbReference type="AlphaFoldDB" id="A0A6A4VYN4"/>
<organism evidence="3 4">
    <name type="scientific">Amphibalanus amphitrite</name>
    <name type="common">Striped barnacle</name>
    <name type="synonym">Balanus amphitrite</name>
    <dbReference type="NCBI Taxonomy" id="1232801"/>
    <lineage>
        <taxon>Eukaryota</taxon>
        <taxon>Metazoa</taxon>
        <taxon>Ecdysozoa</taxon>
        <taxon>Arthropoda</taxon>
        <taxon>Crustacea</taxon>
        <taxon>Multicrustacea</taxon>
        <taxon>Cirripedia</taxon>
        <taxon>Thoracica</taxon>
        <taxon>Thoracicalcarea</taxon>
        <taxon>Balanomorpha</taxon>
        <taxon>Balanoidea</taxon>
        <taxon>Balanidae</taxon>
        <taxon>Amphibalaninae</taxon>
        <taxon>Amphibalanus</taxon>
    </lineage>
</organism>
<gene>
    <name evidence="3" type="ORF">FJT64_027934</name>
</gene>
<name>A0A6A4VYN4_AMPAM</name>
<dbReference type="InterPro" id="IPR002557">
    <property type="entry name" value="Chitin-bd_dom"/>
</dbReference>
<evidence type="ECO:0000313" key="3">
    <source>
        <dbReference type="EMBL" id="KAF0299285.1"/>
    </source>
</evidence>
<dbReference type="SMART" id="SM00494">
    <property type="entry name" value="ChtBD2"/>
    <property type="match status" value="1"/>
</dbReference>
<dbReference type="Proteomes" id="UP000440578">
    <property type="component" value="Unassembled WGS sequence"/>
</dbReference>
<dbReference type="Pfam" id="PF01607">
    <property type="entry name" value="CBM_14"/>
    <property type="match status" value="1"/>
</dbReference>
<keyword evidence="4" id="KW-1185">Reference proteome</keyword>
<reference evidence="3 4" key="1">
    <citation type="submission" date="2019-07" db="EMBL/GenBank/DDBJ databases">
        <title>Draft genome assembly of a fouling barnacle, Amphibalanus amphitrite (Darwin, 1854): The first reference genome for Thecostraca.</title>
        <authorList>
            <person name="Kim W."/>
        </authorList>
    </citation>
    <scope>NUCLEOTIDE SEQUENCE [LARGE SCALE GENOMIC DNA]</scope>
    <source>
        <strain evidence="3">SNU_AA5</strain>
        <tissue evidence="3">Soma without cirri and trophi</tissue>
    </source>
</reference>
<sequence>MRPGTGGARFGSKADTGSAGVADDGSTATSTPAGRDNVPGRPGRDYPTFSKPPVTGFSCRGKVPGMYADFETRCQVWHFCHENGHHRFLCVAGTVFSPISRTCDWWYNVDCRYDAFPPF</sequence>
<comment type="caution">
    <text evidence="3">The sequence shown here is derived from an EMBL/GenBank/DDBJ whole genome shotgun (WGS) entry which is preliminary data.</text>
</comment>
<dbReference type="GO" id="GO:0008061">
    <property type="term" value="F:chitin binding"/>
    <property type="evidence" value="ECO:0007669"/>
    <property type="project" value="InterPro"/>
</dbReference>
<proteinExistence type="predicted"/>
<dbReference type="SUPFAM" id="SSF57625">
    <property type="entry name" value="Invertebrate chitin-binding proteins"/>
    <property type="match status" value="1"/>
</dbReference>